<protein>
    <recommendedName>
        <fullName evidence="5">RNI-like protein</fullName>
    </recommendedName>
</protein>
<proteinExistence type="predicted"/>
<dbReference type="PANTHER" id="PTHR13318">
    <property type="entry name" value="PARTNER OF PAIRED, ISOFORM B-RELATED"/>
    <property type="match status" value="1"/>
</dbReference>
<dbReference type="VEuPathDB" id="FungiDB:RhiirA1_476773"/>
<sequence length="403" mass="46988">MAYIECKVWHYQGNDDIDLKSRHEAIKAGCRFYTVKAMIDTSSKENFIRRSLGKDRLVSTNGDDVFNDFVVIEKPKADLVLGLPWLWLREAKIDMEKQGLTIYAIDKPLYSALFVCRLWYRCGAPILWRRIELKKNEREDCTRLKKFMKIVCKRQKPVYSSNLTHLEISHYRQLWDKKIKCIMCLSPNTIYLDFNFSTGFSDKTLNRIAELYPNLKYLNLQKNEYVSSNMGIITGLGLFAIARSCHKLEYLNISHRTDICELSICNVIHSCPRLQQLDLSFCKITDIAIEEIAKSCHNLKYLNLRGCDKISKEAIDKLNSNIHVENFVALMDSILAGLDETIRQHFHIINRNFRPRYRAYPQLNSNTSIAINRHSLTRGIISTLMSRADERILAPEWVLYRSN</sequence>
<keyword evidence="2" id="KW-0677">Repeat</keyword>
<reference evidence="3 4" key="1">
    <citation type="submission" date="2016-04" db="EMBL/GenBank/DDBJ databases">
        <title>Genome analyses suggest a sexual origin of heterokaryosis in a supposedly ancient asexual fungus.</title>
        <authorList>
            <person name="Ropars J."/>
            <person name="Sedzielewska K."/>
            <person name="Noel J."/>
            <person name="Charron P."/>
            <person name="Farinelli L."/>
            <person name="Marton T."/>
            <person name="Kruger M."/>
            <person name="Pelin A."/>
            <person name="Brachmann A."/>
            <person name="Corradi N."/>
        </authorList>
    </citation>
    <scope>NUCLEOTIDE SEQUENCE [LARGE SCALE GENOMIC DNA]</scope>
    <source>
        <strain evidence="3 4">C2</strain>
    </source>
</reference>
<dbReference type="InterPro" id="IPR032675">
    <property type="entry name" value="LRR_dom_sf"/>
</dbReference>
<reference evidence="3 4" key="2">
    <citation type="submission" date="2017-10" db="EMBL/GenBank/DDBJ databases">
        <title>Extensive intraspecific genome diversity in a model arbuscular mycorrhizal fungus.</title>
        <authorList>
            <person name="Chen E.C.H."/>
            <person name="Morin E."/>
            <person name="Baudet D."/>
            <person name="Noel J."/>
            <person name="Ndikumana S."/>
            <person name="Charron P."/>
            <person name="St-Onge C."/>
            <person name="Giorgi J."/>
            <person name="Grigoriev I.V."/>
            <person name="Roux C."/>
            <person name="Martin F.M."/>
            <person name="Corradi N."/>
        </authorList>
    </citation>
    <scope>NUCLEOTIDE SEQUENCE [LARGE SCALE GENOMIC DNA]</scope>
    <source>
        <strain evidence="3 4">C2</strain>
    </source>
</reference>
<dbReference type="InterPro" id="IPR025875">
    <property type="entry name" value="Leu-rich_rpt_4"/>
</dbReference>
<dbReference type="EMBL" id="LLXL01002453">
    <property type="protein sequence ID" value="PKK60816.1"/>
    <property type="molecule type" value="Genomic_DNA"/>
</dbReference>
<organism evidence="3 4">
    <name type="scientific">Rhizophagus irregularis</name>
    <dbReference type="NCBI Taxonomy" id="588596"/>
    <lineage>
        <taxon>Eukaryota</taxon>
        <taxon>Fungi</taxon>
        <taxon>Fungi incertae sedis</taxon>
        <taxon>Mucoromycota</taxon>
        <taxon>Glomeromycotina</taxon>
        <taxon>Glomeromycetes</taxon>
        <taxon>Glomerales</taxon>
        <taxon>Glomeraceae</taxon>
        <taxon>Rhizophagus</taxon>
    </lineage>
</organism>
<name>A0A2N1MGS4_9GLOM</name>
<gene>
    <name evidence="3" type="ORF">RhiirC2_792784</name>
</gene>
<evidence type="ECO:0000256" key="2">
    <source>
        <dbReference type="ARBA" id="ARBA00022737"/>
    </source>
</evidence>
<dbReference type="Gene3D" id="3.80.10.10">
    <property type="entry name" value="Ribonuclease Inhibitor"/>
    <property type="match status" value="1"/>
</dbReference>
<evidence type="ECO:0000313" key="3">
    <source>
        <dbReference type="EMBL" id="PKK60816.1"/>
    </source>
</evidence>
<keyword evidence="1" id="KW-0433">Leucine-rich repeat</keyword>
<dbReference type="VEuPathDB" id="FungiDB:FUN_003730"/>
<evidence type="ECO:0000313" key="4">
    <source>
        <dbReference type="Proteomes" id="UP000233469"/>
    </source>
</evidence>
<accession>A0A2N1MGS4</accession>
<dbReference type="VEuPathDB" id="FungiDB:RhiirFUN_001717"/>
<dbReference type="GO" id="GO:0019005">
    <property type="term" value="C:SCF ubiquitin ligase complex"/>
    <property type="evidence" value="ECO:0007669"/>
    <property type="project" value="TreeGrafter"/>
</dbReference>
<dbReference type="Pfam" id="PF12799">
    <property type="entry name" value="LRR_4"/>
    <property type="match status" value="1"/>
</dbReference>
<comment type="caution">
    <text evidence="3">The sequence shown here is derived from an EMBL/GenBank/DDBJ whole genome shotgun (WGS) entry which is preliminary data.</text>
</comment>
<evidence type="ECO:0000256" key="1">
    <source>
        <dbReference type="ARBA" id="ARBA00022614"/>
    </source>
</evidence>
<dbReference type="AlphaFoldDB" id="A0A2N1MGS4"/>
<dbReference type="InterPro" id="IPR006553">
    <property type="entry name" value="Leu-rich_rpt_Cys-con_subtyp"/>
</dbReference>
<dbReference type="SUPFAM" id="SSF52047">
    <property type="entry name" value="RNI-like"/>
    <property type="match status" value="1"/>
</dbReference>
<dbReference type="VEuPathDB" id="FungiDB:RhiirA1_505715"/>
<dbReference type="GO" id="GO:0031146">
    <property type="term" value="P:SCF-dependent proteasomal ubiquitin-dependent protein catabolic process"/>
    <property type="evidence" value="ECO:0007669"/>
    <property type="project" value="TreeGrafter"/>
</dbReference>
<dbReference type="PANTHER" id="PTHR13318:SF95">
    <property type="entry name" value="F-BOX PROTEIN YLR352W"/>
    <property type="match status" value="1"/>
</dbReference>
<dbReference type="SMART" id="SM00367">
    <property type="entry name" value="LRR_CC"/>
    <property type="match status" value="4"/>
</dbReference>
<dbReference type="Proteomes" id="UP000233469">
    <property type="component" value="Unassembled WGS sequence"/>
</dbReference>
<evidence type="ECO:0008006" key="5">
    <source>
        <dbReference type="Google" id="ProtNLM"/>
    </source>
</evidence>